<evidence type="ECO:0000256" key="1">
    <source>
        <dbReference type="SAM" id="MobiDB-lite"/>
    </source>
</evidence>
<evidence type="ECO:0000313" key="2">
    <source>
        <dbReference type="EMBL" id="PWJ52612.1"/>
    </source>
</evidence>
<protein>
    <recommendedName>
        <fullName evidence="4">DDE family transposase</fullName>
    </recommendedName>
</protein>
<organism evidence="2 3">
    <name type="scientific">Quadrisphaera granulorum</name>
    <dbReference type="NCBI Taxonomy" id="317664"/>
    <lineage>
        <taxon>Bacteria</taxon>
        <taxon>Bacillati</taxon>
        <taxon>Actinomycetota</taxon>
        <taxon>Actinomycetes</taxon>
        <taxon>Kineosporiales</taxon>
        <taxon>Kineosporiaceae</taxon>
        <taxon>Quadrisphaera</taxon>
    </lineage>
</organism>
<dbReference type="AlphaFoldDB" id="A0A316A562"/>
<reference evidence="2 3" key="1">
    <citation type="submission" date="2018-03" db="EMBL/GenBank/DDBJ databases">
        <title>Genomic Encyclopedia of Archaeal and Bacterial Type Strains, Phase II (KMG-II): from individual species to whole genera.</title>
        <authorList>
            <person name="Goeker M."/>
        </authorList>
    </citation>
    <scope>NUCLEOTIDE SEQUENCE [LARGE SCALE GENOMIC DNA]</scope>
    <source>
        <strain evidence="2 3">DSM 44889</strain>
    </source>
</reference>
<keyword evidence="3" id="KW-1185">Reference proteome</keyword>
<accession>A0A316A562</accession>
<name>A0A316A562_9ACTN</name>
<feature type="region of interest" description="Disordered" evidence="1">
    <location>
        <begin position="97"/>
        <end position="123"/>
    </location>
</feature>
<evidence type="ECO:0008006" key="4">
    <source>
        <dbReference type="Google" id="ProtNLM"/>
    </source>
</evidence>
<sequence length="186" mass="19341">MIGGAKSLAAISDAAADAEMIDFIGLRHPRFGLPHAGTIRRALITMDVASFEAALRRWASRRSLAHATERARLPAWLRGPGGRDECVYSLDGKVATGSTHDEVDPDTGEVTRRQAASASSTDTASGVVLTQTPMISVDEVAATAKALEGLAAVIDLAGAVIVADARHTGRTSATGLKARGAHYISP</sequence>
<proteinExistence type="predicted"/>
<dbReference type="Proteomes" id="UP000245469">
    <property type="component" value="Unassembled WGS sequence"/>
</dbReference>
<comment type="caution">
    <text evidence="2">The sequence shown here is derived from an EMBL/GenBank/DDBJ whole genome shotgun (WGS) entry which is preliminary data.</text>
</comment>
<dbReference type="EMBL" id="QGDQ01000019">
    <property type="protein sequence ID" value="PWJ52612.1"/>
    <property type="molecule type" value="Genomic_DNA"/>
</dbReference>
<evidence type="ECO:0000313" key="3">
    <source>
        <dbReference type="Proteomes" id="UP000245469"/>
    </source>
</evidence>
<gene>
    <name evidence="2" type="ORF">BXY45_119107</name>
</gene>